<protein>
    <submittedName>
        <fullName evidence="2">Methyltransferase</fullName>
    </submittedName>
</protein>
<dbReference type="EMBL" id="BNDV01000010">
    <property type="protein sequence ID" value="GHI15350.1"/>
    <property type="molecule type" value="Genomic_DNA"/>
</dbReference>
<dbReference type="GO" id="GO:0032259">
    <property type="term" value="P:methylation"/>
    <property type="evidence" value="ECO:0007669"/>
    <property type="project" value="UniProtKB-KW"/>
</dbReference>
<evidence type="ECO:0000259" key="1">
    <source>
        <dbReference type="Pfam" id="PF13649"/>
    </source>
</evidence>
<evidence type="ECO:0000313" key="2">
    <source>
        <dbReference type="EMBL" id="GHI15350.1"/>
    </source>
</evidence>
<dbReference type="GO" id="GO:0008168">
    <property type="term" value="F:methyltransferase activity"/>
    <property type="evidence" value="ECO:0007669"/>
    <property type="project" value="UniProtKB-KW"/>
</dbReference>
<accession>A0ABQ3NRE4</accession>
<dbReference type="InterPro" id="IPR041698">
    <property type="entry name" value="Methyltransf_25"/>
</dbReference>
<dbReference type="SUPFAM" id="SSF53335">
    <property type="entry name" value="S-adenosyl-L-methionine-dependent methyltransferases"/>
    <property type="match status" value="1"/>
</dbReference>
<dbReference type="Gene3D" id="3.40.50.150">
    <property type="entry name" value="Vaccinia Virus protein VP39"/>
    <property type="match status" value="1"/>
</dbReference>
<dbReference type="Pfam" id="PF13649">
    <property type="entry name" value="Methyltransf_25"/>
    <property type="match status" value="1"/>
</dbReference>
<organism evidence="2 3">
    <name type="scientific">Streptomyces virginiae</name>
    <name type="common">Streptomyces cinnamonensis</name>
    <dbReference type="NCBI Taxonomy" id="1961"/>
    <lineage>
        <taxon>Bacteria</taxon>
        <taxon>Bacillati</taxon>
        <taxon>Actinomycetota</taxon>
        <taxon>Actinomycetes</taxon>
        <taxon>Kitasatosporales</taxon>
        <taxon>Streptomycetaceae</taxon>
        <taxon>Streptomyces</taxon>
    </lineage>
</organism>
<dbReference type="InterPro" id="IPR050723">
    <property type="entry name" value="CFA/CMAS"/>
</dbReference>
<sequence>MTVSSTPRVDPANAEQARAWDGREGAYWAEHADRFDRAVRRYRTHFLAAADVSPTDRVLDIGCGTGETTLAVARRAGGGRALGVDLSAAMLDVARQRAAAEGVHNAEFVQGDAQVHAFPEASFDVAVSRTGSMFFADPVAAFRNIGGALRPGGRLVQLVWQEPEGNEWFLAFSRALAAGRPMSGPPPGAPGPFSLADPARVREVLGAAGFTDVALEPHREAMWFGADAADAERFTLGLLGWMLDGLDDEGRRRATDDLRATLTAHESDDGVLYASAVWIVRAIRG</sequence>
<dbReference type="PANTHER" id="PTHR43667">
    <property type="entry name" value="CYCLOPROPANE-FATTY-ACYL-PHOSPHOLIPID SYNTHASE"/>
    <property type="match status" value="1"/>
</dbReference>
<name>A0ABQ3NRE4_STRVG</name>
<dbReference type="CDD" id="cd02440">
    <property type="entry name" value="AdoMet_MTases"/>
    <property type="match status" value="1"/>
</dbReference>
<gene>
    <name evidence="2" type="ORF">Scinn_48130</name>
</gene>
<evidence type="ECO:0000313" key="3">
    <source>
        <dbReference type="Proteomes" id="UP000660554"/>
    </source>
</evidence>
<keyword evidence="2" id="KW-0489">Methyltransferase</keyword>
<dbReference type="InterPro" id="IPR029063">
    <property type="entry name" value="SAM-dependent_MTases_sf"/>
</dbReference>
<dbReference type="Proteomes" id="UP000660554">
    <property type="component" value="Unassembled WGS sequence"/>
</dbReference>
<feature type="domain" description="Methyltransferase" evidence="1">
    <location>
        <begin position="58"/>
        <end position="153"/>
    </location>
</feature>
<proteinExistence type="predicted"/>
<dbReference type="PANTHER" id="PTHR43667:SF2">
    <property type="entry name" value="FATTY ACID C-METHYL TRANSFERASE"/>
    <property type="match status" value="1"/>
</dbReference>
<comment type="caution">
    <text evidence="2">The sequence shown here is derived from an EMBL/GenBank/DDBJ whole genome shotgun (WGS) entry which is preliminary data.</text>
</comment>
<keyword evidence="2" id="KW-0808">Transferase</keyword>
<reference evidence="3" key="1">
    <citation type="submission" date="2020-09" db="EMBL/GenBank/DDBJ databases">
        <title>Whole genome shotgun sequence of Streptomyces cinnamonensis NBRC 15873.</title>
        <authorList>
            <person name="Komaki H."/>
            <person name="Tamura T."/>
        </authorList>
    </citation>
    <scope>NUCLEOTIDE SEQUENCE [LARGE SCALE GENOMIC DNA]</scope>
    <source>
        <strain evidence="3">NBRC 15873</strain>
    </source>
</reference>
<keyword evidence="3" id="KW-1185">Reference proteome</keyword>